<dbReference type="Pfam" id="PF24046">
    <property type="entry name" value="At4g08330"/>
    <property type="match status" value="1"/>
</dbReference>
<reference evidence="1" key="1">
    <citation type="submission" date="2020-02" db="EMBL/GenBank/DDBJ databases">
        <authorList>
            <person name="Scholz U."/>
            <person name="Mascher M."/>
            <person name="Fiebig A."/>
        </authorList>
    </citation>
    <scope>NUCLEOTIDE SEQUENCE</scope>
</reference>
<dbReference type="Proteomes" id="UP000663760">
    <property type="component" value="Chromosome 11"/>
</dbReference>
<proteinExistence type="predicted"/>
<sequence length="128" mass="13804">MADRTTPVLSQLDVVGISTIMQKISCASCGYPLNLTSSNRITSGVGSEYRKSIKKGVITFASVDLSRFTQVDEVTCFPVSWRRRRRTKTSLLCRNCGALIGHGHGDPAACQKYSAKLGALQPLDSGGH</sequence>
<evidence type="ECO:0000313" key="2">
    <source>
        <dbReference type="Proteomes" id="UP000663760"/>
    </source>
</evidence>
<dbReference type="PANTHER" id="PTHR33674">
    <property type="entry name" value="METHIONINE-S-OXIDE REDUCTASE"/>
    <property type="match status" value="1"/>
</dbReference>
<organism evidence="1 2">
    <name type="scientific">Spirodela intermedia</name>
    <name type="common">Intermediate duckweed</name>
    <dbReference type="NCBI Taxonomy" id="51605"/>
    <lineage>
        <taxon>Eukaryota</taxon>
        <taxon>Viridiplantae</taxon>
        <taxon>Streptophyta</taxon>
        <taxon>Embryophyta</taxon>
        <taxon>Tracheophyta</taxon>
        <taxon>Spermatophyta</taxon>
        <taxon>Magnoliopsida</taxon>
        <taxon>Liliopsida</taxon>
        <taxon>Araceae</taxon>
        <taxon>Lemnoideae</taxon>
        <taxon>Spirodela</taxon>
    </lineage>
</organism>
<protein>
    <submittedName>
        <fullName evidence="1">Uncharacterized protein</fullName>
    </submittedName>
</protein>
<dbReference type="EMBL" id="LR746274">
    <property type="protein sequence ID" value="CAA7404553.1"/>
    <property type="molecule type" value="Genomic_DNA"/>
</dbReference>
<dbReference type="OrthoDB" id="678806at2759"/>
<keyword evidence="2" id="KW-1185">Reference proteome</keyword>
<dbReference type="InterPro" id="IPR045282">
    <property type="entry name" value="At4g08330-like"/>
</dbReference>
<evidence type="ECO:0000313" key="1">
    <source>
        <dbReference type="EMBL" id="CAA7404553.1"/>
    </source>
</evidence>
<gene>
    <name evidence="1" type="ORF">SI8410_11015231</name>
</gene>
<accession>A0A7I8L3G0</accession>
<name>A0A7I8L3G0_SPIIN</name>
<dbReference type="AlphaFoldDB" id="A0A7I8L3G0"/>
<dbReference type="PANTHER" id="PTHR33674:SF3">
    <property type="entry name" value="YIPPEE DOMAIN-CONTAINING PROTEIN"/>
    <property type="match status" value="1"/>
</dbReference>